<dbReference type="Proteomes" id="UP000184301">
    <property type="component" value="Unassembled WGS sequence"/>
</dbReference>
<evidence type="ECO:0000313" key="2">
    <source>
        <dbReference type="Proteomes" id="UP000184301"/>
    </source>
</evidence>
<dbReference type="EMBL" id="FQZY01000037">
    <property type="protein sequence ID" value="SHK23252.1"/>
    <property type="molecule type" value="Genomic_DNA"/>
</dbReference>
<evidence type="ECO:0000313" key="1">
    <source>
        <dbReference type="EMBL" id="SHK23252.1"/>
    </source>
</evidence>
<proteinExistence type="predicted"/>
<accession>A0A1M6QSJ1</accession>
<reference evidence="1 2" key="1">
    <citation type="submission" date="2016-11" db="EMBL/GenBank/DDBJ databases">
        <authorList>
            <person name="Jaros S."/>
            <person name="Januszkiewicz K."/>
            <person name="Wedrychowicz H."/>
        </authorList>
    </citation>
    <scope>NUCLEOTIDE SEQUENCE [LARGE SCALE GENOMIC DNA]</scope>
    <source>
        <strain evidence="1 2">DSM 15480</strain>
    </source>
</reference>
<keyword evidence="2" id="KW-1185">Reference proteome</keyword>
<dbReference type="AlphaFoldDB" id="A0A1M6QSJ1"/>
<dbReference type="RefSeq" id="WP_073110974.1">
    <property type="nucleotide sequence ID" value="NZ_FQZY01000037.1"/>
</dbReference>
<organism evidence="1 2">
    <name type="scientific">Hespellia stercorisuis DSM 15480</name>
    <dbReference type="NCBI Taxonomy" id="1121950"/>
    <lineage>
        <taxon>Bacteria</taxon>
        <taxon>Bacillati</taxon>
        <taxon>Bacillota</taxon>
        <taxon>Clostridia</taxon>
        <taxon>Lachnospirales</taxon>
        <taxon>Lachnospiraceae</taxon>
        <taxon>Hespellia</taxon>
    </lineage>
</organism>
<name>A0A1M6QSJ1_9FIRM</name>
<gene>
    <name evidence="1" type="ORF">SAMN02745243_02512</name>
</gene>
<dbReference type="STRING" id="1121950.SAMN02745243_02512"/>
<dbReference type="OrthoDB" id="2003821at2"/>
<sequence length="83" mass="9907">MEKNNHAPHYMADKPDDCKYCYFWLGKKRGCELDKCYYLIEEKKEDRLIKAEQDGNCRDCPYGKHTPCIGFCLVKILHEMKEK</sequence>
<protein>
    <submittedName>
        <fullName evidence="1">Uncharacterized protein</fullName>
    </submittedName>
</protein>